<feature type="transmembrane region" description="Helical" evidence="8">
    <location>
        <begin position="502"/>
        <end position="522"/>
    </location>
</feature>
<dbReference type="InterPro" id="IPR004837">
    <property type="entry name" value="NaCa_Exmemb"/>
</dbReference>
<keyword evidence="4 8" id="KW-0812">Transmembrane</keyword>
<dbReference type="GO" id="GO:0006874">
    <property type="term" value="P:intracellular calcium ion homeostasis"/>
    <property type="evidence" value="ECO:0007669"/>
    <property type="project" value="TreeGrafter"/>
</dbReference>
<keyword evidence="3" id="KW-0813">Transport</keyword>
<feature type="transmembrane region" description="Helical" evidence="8">
    <location>
        <begin position="764"/>
        <end position="781"/>
    </location>
</feature>
<evidence type="ECO:0000256" key="1">
    <source>
        <dbReference type="ARBA" id="ARBA00004141"/>
    </source>
</evidence>
<feature type="transmembrane region" description="Helical" evidence="8">
    <location>
        <begin position="108"/>
        <end position="128"/>
    </location>
</feature>
<evidence type="ECO:0000256" key="4">
    <source>
        <dbReference type="ARBA" id="ARBA00022692"/>
    </source>
</evidence>
<comment type="subcellular location">
    <subcellularLocation>
        <location evidence="1">Membrane</location>
        <topology evidence="1">Multi-pass membrane protein</topology>
    </subcellularLocation>
</comment>
<dbReference type="FunCoup" id="A0A0C2TKN3">
    <property type="interactions" value="49"/>
</dbReference>
<evidence type="ECO:0000256" key="3">
    <source>
        <dbReference type="ARBA" id="ARBA00022448"/>
    </source>
</evidence>
<organism evidence="10 11">
    <name type="scientific">Amanita muscaria (strain Koide BX008)</name>
    <dbReference type="NCBI Taxonomy" id="946122"/>
    <lineage>
        <taxon>Eukaryota</taxon>
        <taxon>Fungi</taxon>
        <taxon>Dikarya</taxon>
        <taxon>Basidiomycota</taxon>
        <taxon>Agaricomycotina</taxon>
        <taxon>Agaricomycetes</taxon>
        <taxon>Agaricomycetidae</taxon>
        <taxon>Agaricales</taxon>
        <taxon>Pluteineae</taxon>
        <taxon>Amanitaceae</taxon>
        <taxon>Amanita</taxon>
    </lineage>
</organism>
<evidence type="ECO:0000313" key="11">
    <source>
        <dbReference type="Proteomes" id="UP000054549"/>
    </source>
</evidence>
<dbReference type="InterPro" id="IPR044880">
    <property type="entry name" value="NCX_ion-bd_dom_sf"/>
</dbReference>
<evidence type="ECO:0000259" key="9">
    <source>
        <dbReference type="Pfam" id="PF01699"/>
    </source>
</evidence>
<dbReference type="Gene3D" id="1.20.1420.30">
    <property type="entry name" value="NCX, central ion-binding region"/>
    <property type="match status" value="2"/>
</dbReference>
<evidence type="ECO:0000256" key="7">
    <source>
        <dbReference type="SAM" id="MobiDB-lite"/>
    </source>
</evidence>
<feature type="transmembrane region" description="Helical" evidence="8">
    <location>
        <begin position="734"/>
        <end position="752"/>
    </location>
</feature>
<dbReference type="HOGENOM" id="CLU_004979_2_1_1"/>
<sequence>MSSSSARFIFLLTFSISCILWSQSRYGQRFEASSPALLPGESLVKRLSDELLNPDRLVEGLEKECRPLAYPVTSQCHHVENICQVPETFIPINYLQQYFCSQPSFRPLVFVCLLTWLLFLFSTLGITASDFFTPNLATISRYLGLDDHVAGVTFLAFGNGSPDLSSTFSAMRAGSGGLAIGELLGSASFIVSCVVGSMCIIRPFHVYPRPFLRDVGFFAVAVALLLFILYDGCIQLWETTVMIALYVLYALIVGVGSWWEKRQEKKKVLESMIRSEYDNDESNIFATPYRDQPETSRSPELLSPLQLPSPMPYRPRSSSSPLVPRLITNLPSSTRTPSPSPSVVVNQLPSFSLLGALEFREVVTSLRNQAPTTSLTMFESPVTPYPGGHYHSHLSPRQRGLRSPDPWDAALSMPLDDRSPQQRTLLIHSEPDSYFDEQPPQNINVPAIRHIPPSPTASDISDSSTYIPLTKKQRCVQIISRAAHILFPTLHHFKKQSLIGKIASIFAAPAVLALTLTLPVVVTPYESDRSRKEKLYGDDAPLVDFEEEGVQRVLIAEEEVQEGMHDIKFNKWLMAAQCAIAPLFCVEILFSDAKHRFWLLLAAGIGGLALAMLVTIFAEKGDHTTTRMARCSMGFMVSIVWIMAIADEVVNLLQTFGFIFGLSDAIIGLTIFAVGNSLADLVANMTVAVFAPIMGFSACFGSPMLNILLGVGISGSYIITQTGQPYYLDFSRSLHVSLIGLLCLLAATLIFVPLNHYYLTRRWGILLILSYTFIMIINIAVELGS</sequence>
<feature type="region of interest" description="Disordered" evidence="7">
    <location>
        <begin position="284"/>
        <end position="342"/>
    </location>
</feature>
<protein>
    <recommendedName>
        <fullName evidence="9">Sodium/calcium exchanger membrane region domain-containing protein</fullName>
    </recommendedName>
</protein>
<feature type="transmembrane region" description="Helical" evidence="8">
    <location>
        <begin position="681"/>
        <end position="700"/>
    </location>
</feature>
<dbReference type="AlphaFoldDB" id="A0A0C2TKN3"/>
<feature type="transmembrane region" description="Helical" evidence="8">
    <location>
        <begin position="6"/>
        <end position="22"/>
    </location>
</feature>
<gene>
    <name evidence="10" type="ORF">M378DRAFT_185622</name>
</gene>
<keyword evidence="6 8" id="KW-0472">Membrane</keyword>
<dbReference type="PROSITE" id="PS51257">
    <property type="entry name" value="PROKAR_LIPOPROTEIN"/>
    <property type="match status" value="1"/>
</dbReference>
<keyword evidence="5 8" id="KW-1133">Transmembrane helix</keyword>
<dbReference type="PANTHER" id="PTHR12266">
    <property type="entry name" value="NA+/CA2+ K+ INDEPENDENT EXCHANGER"/>
    <property type="match status" value="1"/>
</dbReference>
<proteinExistence type="inferred from homology"/>
<feature type="transmembrane region" description="Helical" evidence="8">
    <location>
        <begin position="597"/>
        <end position="618"/>
    </location>
</feature>
<feature type="transmembrane region" description="Helical" evidence="8">
    <location>
        <begin position="211"/>
        <end position="230"/>
    </location>
</feature>
<dbReference type="EMBL" id="KN818231">
    <property type="protein sequence ID" value="KIL67554.1"/>
    <property type="molecule type" value="Genomic_DNA"/>
</dbReference>
<evidence type="ECO:0000313" key="10">
    <source>
        <dbReference type="EMBL" id="KIL67554.1"/>
    </source>
</evidence>
<evidence type="ECO:0000256" key="2">
    <source>
        <dbReference type="ARBA" id="ARBA00008170"/>
    </source>
</evidence>
<dbReference type="Proteomes" id="UP000054549">
    <property type="component" value="Unassembled WGS sequence"/>
</dbReference>
<reference evidence="10 11" key="1">
    <citation type="submission" date="2014-04" db="EMBL/GenBank/DDBJ databases">
        <title>Evolutionary Origins and Diversification of the Mycorrhizal Mutualists.</title>
        <authorList>
            <consortium name="DOE Joint Genome Institute"/>
            <consortium name="Mycorrhizal Genomics Consortium"/>
            <person name="Kohler A."/>
            <person name="Kuo A."/>
            <person name="Nagy L.G."/>
            <person name="Floudas D."/>
            <person name="Copeland A."/>
            <person name="Barry K.W."/>
            <person name="Cichocki N."/>
            <person name="Veneault-Fourrey C."/>
            <person name="LaButti K."/>
            <person name="Lindquist E.A."/>
            <person name="Lipzen A."/>
            <person name="Lundell T."/>
            <person name="Morin E."/>
            <person name="Murat C."/>
            <person name="Riley R."/>
            <person name="Ohm R."/>
            <person name="Sun H."/>
            <person name="Tunlid A."/>
            <person name="Henrissat B."/>
            <person name="Grigoriev I.V."/>
            <person name="Hibbett D.S."/>
            <person name="Martin F."/>
        </authorList>
    </citation>
    <scope>NUCLEOTIDE SEQUENCE [LARGE SCALE GENOMIC DNA]</scope>
    <source>
        <strain evidence="10 11">Koide BX008</strain>
    </source>
</reference>
<dbReference type="InParanoid" id="A0A0C2TKN3"/>
<feature type="compositionally biased region" description="Low complexity" evidence="7">
    <location>
        <begin position="296"/>
        <end position="306"/>
    </location>
</feature>
<evidence type="ECO:0000256" key="5">
    <source>
        <dbReference type="ARBA" id="ARBA00022989"/>
    </source>
</evidence>
<accession>A0A0C2TKN3</accession>
<dbReference type="STRING" id="946122.A0A0C2TKN3"/>
<evidence type="ECO:0000256" key="8">
    <source>
        <dbReference type="SAM" id="Phobius"/>
    </source>
</evidence>
<dbReference type="InterPro" id="IPR051359">
    <property type="entry name" value="CaCA_antiporter"/>
</dbReference>
<comment type="similarity">
    <text evidence="2">Belongs to the Ca(2+):cation antiporter (CaCA) (TC 2.A.19) family.</text>
</comment>
<dbReference type="GO" id="GO:0008324">
    <property type="term" value="F:monoatomic cation transmembrane transporter activity"/>
    <property type="evidence" value="ECO:0007669"/>
    <property type="project" value="TreeGrafter"/>
</dbReference>
<feature type="transmembrane region" description="Helical" evidence="8">
    <location>
        <begin position="624"/>
        <end position="644"/>
    </location>
</feature>
<feature type="transmembrane region" description="Helical" evidence="8">
    <location>
        <begin position="236"/>
        <end position="259"/>
    </location>
</feature>
<feature type="domain" description="Sodium/calcium exchanger membrane region" evidence="9">
    <location>
        <begin position="634"/>
        <end position="779"/>
    </location>
</feature>
<feature type="domain" description="Sodium/calcium exchanger membrane region" evidence="9">
    <location>
        <begin position="114"/>
        <end position="253"/>
    </location>
</feature>
<feature type="compositionally biased region" description="Low complexity" evidence="7">
    <location>
        <begin position="314"/>
        <end position="342"/>
    </location>
</feature>
<dbReference type="GO" id="GO:0016020">
    <property type="term" value="C:membrane"/>
    <property type="evidence" value="ECO:0007669"/>
    <property type="project" value="UniProtKB-SubCell"/>
</dbReference>
<feature type="transmembrane region" description="Helical" evidence="8">
    <location>
        <begin position="178"/>
        <end position="199"/>
    </location>
</feature>
<dbReference type="Pfam" id="PF01699">
    <property type="entry name" value="Na_Ca_ex"/>
    <property type="match status" value="2"/>
</dbReference>
<name>A0A0C2TKN3_AMAMK</name>
<feature type="transmembrane region" description="Helical" evidence="8">
    <location>
        <begin position="656"/>
        <end position="675"/>
    </location>
</feature>
<evidence type="ECO:0000256" key="6">
    <source>
        <dbReference type="ARBA" id="ARBA00023136"/>
    </source>
</evidence>
<feature type="transmembrane region" description="Helical" evidence="8">
    <location>
        <begin position="572"/>
        <end position="590"/>
    </location>
</feature>
<keyword evidence="11" id="KW-1185">Reference proteome</keyword>
<dbReference type="PANTHER" id="PTHR12266:SF0">
    <property type="entry name" value="MITOCHONDRIAL SODIUM_CALCIUM EXCHANGER PROTEIN"/>
    <property type="match status" value="1"/>
</dbReference>
<dbReference type="OrthoDB" id="407410at2759"/>